<dbReference type="SUPFAM" id="SSF54616">
    <property type="entry name" value="DNA-binding domain of Mlu1-box binding protein MBP1"/>
    <property type="match status" value="1"/>
</dbReference>
<feature type="compositionally biased region" description="Low complexity" evidence="1">
    <location>
        <begin position="615"/>
        <end position="627"/>
    </location>
</feature>
<feature type="compositionally biased region" description="Polar residues" evidence="1">
    <location>
        <begin position="238"/>
        <end position="251"/>
    </location>
</feature>
<dbReference type="Pfam" id="PF25318">
    <property type="entry name" value="WHD_GDS1"/>
    <property type="match status" value="1"/>
</dbReference>
<feature type="compositionally biased region" description="Pro residues" evidence="1">
    <location>
        <begin position="337"/>
        <end position="346"/>
    </location>
</feature>
<evidence type="ECO:0000313" key="3">
    <source>
        <dbReference type="EMBL" id="KAF5357871.1"/>
    </source>
</evidence>
<dbReference type="Gene3D" id="3.10.260.10">
    <property type="entry name" value="Transcription regulator HTH, APSES-type DNA-binding domain"/>
    <property type="match status" value="1"/>
</dbReference>
<evidence type="ECO:0000259" key="2">
    <source>
        <dbReference type="Pfam" id="PF25318"/>
    </source>
</evidence>
<feature type="region of interest" description="Disordered" evidence="1">
    <location>
        <begin position="1088"/>
        <end position="1182"/>
    </location>
</feature>
<feature type="compositionally biased region" description="Pro residues" evidence="1">
    <location>
        <begin position="451"/>
        <end position="463"/>
    </location>
</feature>
<feature type="region of interest" description="Disordered" evidence="1">
    <location>
        <begin position="1"/>
        <end position="49"/>
    </location>
</feature>
<feature type="compositionally biased region" description="Polar residues" evidence="1">
    <location>
        <begin position="1"/>
        <end position="14"/>
    </location>
</feature>
<accession>A0A8H5G444</accession>
<feature type="region of interest" description="Disordered" evidence="1">
    <location>
        <begin position="220"/>
        <end position="263"/>
    </location>
</feature>
<sequence length="1182" mass="129302">MDSFATDSSAQPHNYGTRKCYNLTIRPTPRLTPHPPTTRRLRHSPDPSYPQFPPKHVVLHPDDATSKVLLAIGRAFLSVDNRAMTIKDLAEMVLNFGLVAQNVSAASQAITTYIRTHLQRCESQQDIPLLLRHVLSGTDADDDLLPALHSRSGGAQCSVHPDSRVTNFRRGTMVWYLSRATGASCPFARAGIRLCDYGENGKLTQPGDVIREKKRAKMLQRRANDQACGQKRKRSLRSCATTNTVGDSVTESETDHDKPPPKVKLTLRLKPLAKCTSSSPPSSSIQAPTNIRNITDLTAHVDPSSSSSSDSESDSSMSIDDSDTQPQPLRCAEQPEEPPLCPPPYPRRSISIPPYTPSNDEPYPTYPPPTQLYKEPYRRSPSLAYSISSPPPESEDEEEEEEEEIQSPITRSRRNFYSFSEDEDEDDEDWDEEGEVDSDADGETLWESPGPRSPSAPLDAPPLPETRVKDVQGMLDAWDHFDSSVADAKVVEVIAQAAAVLNPDTIGGSTAAASRVKVESQGPWDWEPPFVQQQEWTLGMAEETIRIKQEEFDLGIDSLFPSVGDDSFELEDEGLDRHYQDLPATIKQRAKTAPLSHVSSLFTNPPSSSVPPPTTRTATPTEPTSSTLNPLTLPSPISPGAAALVQLIQALSVQSPTTPTASCFPPPPDPPAQPASIVPAPPTVLPSSLVLSPMSPTLTAQQPCVSPQAMKVSSSSTSCKGDAEGIVVRTCQPCNPSISATQIEEISVYQMMLGPYLLLRRIDTDFVNLTPIVEWCGKGRGYPVLSMVPNAVVIGRGWGSEKVVGVWVPLEVAQSYVKDLDTRSTETEKNESMEGLNVFLSDELVERFPSALKDFHRTNSSGRMLKQFGRWFESMITFAHAQATASATTTTNTTSVAVASCNASGPLDPQKVMQADSRQSWMQKETVVPVASTFALGAVLAAGGREKSHHQRQDSFSSLQQQHRRTLSSVLGLKQEDCLDCVSPLSAKEQEMFQELCVIPGEEDERMKMEEVEVRVDAEGRMDVEMAGVEKLEVEDLPKVAINGNGGVVSVSVSVDTPDAESVDILPAVPAQEETKSLPVVQEGLVASPAPLDDENRNIDVDSAAPTKPAPMTRTRTRSTRAATTSKVYEKQEQEKLERSQILRRSKRVAAAAQTQQQQEQQEQQQQKTRGRKRPGSRNTLS</sequence>
<keyword evidence="4" id="KW-1185">Reference proteome</keyword>
<dbReference type="PANTHER" id="PTHR24216">
    <property type="entry name" value="PAXILLIN-RELATED"/>
    <property type="match status" value="1"/>
</dbReference>
<dbReference type="Proteomes" id="UP000559027">
    <property type="component" value="Unassembled WGS sequence"/>
</dbReference>
<dbReference type="InterPro" id="IPR057511">
    <property type="entry name" value="WH_GDS1"/>
</dbReference>
<feature type="compositionally biased region" description="Low complexity" evidence="1">
    <location>
        <begin position="302"/>
        <end position="319"/>
    </location>
</feature>
<dbReference type="PANTHER" id="PTHR24216:SF65">
    <property type="entry name" value="PAXILLIN-LIKE PROTEIN 1"/>
    <property type="match status" value="1"/>
</dbReference>
<evidence type="ECO:0000256" key="1">
    <source>
        <dbReference type="SAM" id="MobiDB-lite"/>
    </source>
</evidence>
<feature type="compositionally biased region" description="Acidic residues" evidence="1">
    <location>
        <begin position="420"/>
        <end position="444"/>
    </location>
</feature>
<name>A0A8H5G444_9AGAR</name>
<dbReference type="AlphaFoldDB" id="A0A8H5G444"/>
<feature type="compositionally biased region" description="Acidic residues" evidence="1">
    <location>
        <begin position="393"/>
        <end position="405"/>
    </location>
</feature>
<comment type="caution">
    <text evidence="3">The sequence shown here is derived from an EMBL/GenBank/DDBJ whole genome shotgun (WGS) entry which is preliminary data.</text>
</comment>
<evidence type="ECO:0000313" key="4">
    <source>
        <dbReference type="Proteomes" id="UP000559027"/>
    </source>
</evidence>
<feature type="region of interest" description="Disordered" evidence="1">
    <location>
        <begin position="593"/>
        <end position="630"/>
    </location>
</feature>
<feature type="compositionally biased region" description="Basic and acidic residues" evidence="1">
    <location>
        <begin position="1128"/>
        <end position="1141"/>
    </location>
</feature>
<protein>
    <recommendedName>
        <fullName evidence="2">GDS1 winged helix domain-containing protein</fullName>
    </recommendedName>
</protein>
<dbReference type="EMBL" id="JAACJO010000005">
    <property type="protein sequence ID" value="KAF5357871.1"/>
    <property type="molecule type" value="Genomic_DNA"/>
</dbReference>
<organism evidence="3 4">
    <name type="scientific">Leucocoprinus leucothites</name>
    <dbReference type="NCBI Taxonomy" id="201217"/>
    <lineage>
        <taxon>Eukaryota</taxon>
        <taxon>Fungi</taxon>
        <taxon>Dikarya</taxon>
        <taxon>Basidiomycota</taxon>
        <taxon>Agaricomycotina</taxon>
        <taxon>Agaricomycetes</taxon>
        <taxon>Agaricomycetidae</taxon>
        <taxon>Agaricales</taxon>
        <taxon>Agaricineae</taxon>
        <taxon>Agaricaceae</taxon>
        <taxon>Leucocoprinus</taxon>
    </lineage>
</organism>
<gene>
    <name evidence="3" type="ORF">D9756_001827</name>
</gene>
<feature type="domain" description="GDS1 winged helix" evidence="2">
    <location>
        <begin position="60"/>
        <end position="134"/>
    </location>
</feature>
<dbReference type="InterPro" id="IPR036887">
    <property type="entry name" value="HTH_APSES_sf"/>
</dbReference>
<proteinExistence type="predicted"/>
<feature type="compositionally biased region" description="Low complexity" evidence="1">
    <location>
        <begin position="1150"/>
        <end position="1167"/>
    </location>
</feature>
<reference evidence="3 4" key="1">
    <citation type="journal article" date="2020" name="ISME J.">
        <title>Uncovering the hidden diversity of litter-decomposition mechanisms in mushroom-forming fungi.</title>
        <authorList>
            <person name="Floudas D."/>
            <person name="Bentzer J."/>
            <person name="Ahren D."/>
            <person name="Johansson T."/>
            <person name="Persson P."/>
            <person name="Tunlid A."/>
        </authorList>
    </citation>
    <scope>NUCLEOTIDE SEQUENCE [LARGE SCALE GENOMIC DNA]</scope>
    <source>
        <strain evidence="3 4">CBS 146.42</strain>
    </source>
</reference>
<feature type="region of interest" description="Disordered" evidence="1">
    <location>
        <begin position="299"/>
        <end position="463"/>
    </location>
</feature>
<dbReference type="GO" id="GO:0003677">
    <property type="term" value="F:DNA binding"/>
    <property type="evidence" value="ECO:0007669"/>
    <property type="project" value="InterPro"/>
</dbReference>
<dbReference type="OrthoDB" id="5597783at2759"/>